<evidence type="ECO:0000313" key="2">
    <source>
        <dbReference type="EMBL" id="GFR03366.1"/>
    </source>
</evidence>
<organism evidence="2 3">
    <name type="scientific">Trichonephila clavata</name>
    <name type="common">Joro spider</name>
    <name type="synonym">Nephila clavata</name>
    <dbReference type="NCBI Taxonomy" id="2740835"/>
    <lineage>
        <taxon>Eukaryota</taxon>
        <taxon>Metazoa</taxon>
        <taxon>Ecdysozoa</taxon>
        <taxon>Arthropoda</taxon>
        <taxon>Chelicerata</taxon>
        <taxon>Arachnida</taxon>
        <taxon>Araneae</taxon>
        <taxon>Araneomorphae</taxon>
        <taxon>Entelegynae</taxon>
        <taxon>Araneoidea</taxon>
        <taxon>Nephilidae</taxon>
        <taxon>Trichonephila</taxon>
    </lineage>
</organism>
<accession>A0A8X6JE96</accession>
<evidence type="ECO:0000313" key="3">
    <source>
        <dbReference type="Proteomes" id="UP000887116"/>
    </source>
</evidence>
<protein>
    <submittedName>
        <fullName evidence="2">Uncharacterized protein</fullName>
    </submittedName>
</protein>
<proteinExistence type="predicted"/>
<dbReference type="AlphaFoldDB" id="A0A8X6JE96"/>
<dbReference type="Proteomes" id="UP000887116">
    <property type="component" value="Unassembled WGS sequence"/>
</dbReference>
<gene>
    <name evidence="2" type="ORF">TNCT_443591</name>
</gene>
<name>A0A8X6JE96_TRICU</name>
<sequence>MNCLNFHPDKKCVSTSRCKICNKFHNTKLHREKVDDSSIASSPTPGESSKVNTEQCFATNANKRSCTIIQKGQSSQPLLGFLISYEGETGDARIMEIKIGLE</sequence>
<reference evidence="2" key="1">
    <citation type="submission" date="2020-07" db="EMBL/GenBank/DDBJ databases">
        <title>Multicomponent nature underlies the extraordinary mechanical properties of spider dragline silk.</title>
        <authorList>
            <person name="Kono N."/>
            <person name="Nakamura H."/>
            <person name="Mori M."/>
            <person name="Yoshida Y."/>
            <person name="Ohtoshi R."/>
            <person name="Malay A.D."/>
            <person name="Moran D.A.P."/>
            <person name="Tomita M."/>
            <person name="Numata K."/>
            <person name="Arakawa K."/>
        </authorList>
    </citation>
    <scope>NUCLEOTIDE SEQUENCE</scope>
</reference>
<keyword evidence="3" id="KW-1185">Reference proteome</keyword>
<feature type="compositionally biased region" description="Polar residues" evidence="1">
    <location>
        <begin position="38"/>
        <end position="52"/>
    </location>
</feature>
<feature type="region of interest" description="Disordered" evidence="1">
    <location>
        <begin position="32"/>
        <end position="52"/>
    </location>
</feature>
<evidence type="ECO:0000256" key="1">
    <source>
        <dbReference type="SAM" id="MobiDB-lite"/>
    </source>
</evidence>
<dbReference type="EMBL" id="BMAO01035380">
    <property type="protein sequence ID" value="GFR03366.1"/>
    <property type="molecule type" value="Genomic_DNA"/>
</dbReference>
<comment type="caution">
    <text evidence="2">The sequence shown here is derived from an EMBL/GenBank/DDBJ whole genome shotgun (WGS) entry which is preliminary data.</text>
</comment>